<sequence length="101" mass="11729">MLHPNSRTPLRDTPLRRNLGPRHLTARTRLVTATNAEKCESRVTRLEDNTVSNVGWEIEYNINRAIIVNVEYVPIRVNTISYQIMTGRVVDHYGSIRKFRP</sequence>
<name>A0ABC8APD9_9NOCA</name>
<dbReference type="Proteomes" id="UP000180166">
    <property type="component" value="Chromosome"/>
</dbReference>
<dbReference type="EMBL" id="CP017839">
    <property type="protein sequence ID" value="APA95882.1"/>
    <property type="molecule type" value="Genomic_DNA"/>
</dbReference>
<evidence type="ECO:0000313" key="1">
    <source>
        <dbReference type="EMBL" id="APA95882.1"/>
    </source>
</evidence>
<protein>
    <submittedName>
        <fullName evidence="1">Uncharacterized protein</fullName>
    </submittedName>
</protein>
<dbReference type="AlphaFoldDB" id="A0ABC8APD9"/>
<accession>A0ABC8APD9</accession>
<gene>
    <name evidence="1" type="ORF">NS506_01814</name>
</gene>
<dbReference type="KEGG" id="nsr:NS506_01814"/>
<reference evidence="1 2" key="1">
    <citation type="submission" date="2016-10" db="EMBL/GenBank/DDBJ databases">
        <title>Genome sequence of Nocardia seriolae strain EM150506, isolated from Anguila japonica.</title>
        <authorList>
            <person name="Han H.-J."/>
        </authorList>
    </citation>
    <scope>NUCLEOTIDE SEQUENCE [LARGE SCALE GENOMIC DNA]</scope>
    <source>
        <strain evidence="1 2">EM150506</strain>
    </source>
</reference>
<evidence type="ECO:0000313" key="2">
    <source>
        <dbReference type="Proteomes" id="UP000180166"/>
    </source>
</evidence>
<proteinExistence type="predicted"/>
<organism evidence="1 2">
    <name type="scientific">Nocardia seriolae</name>
    <dbReference type="NCBI Taxonomy" id="37332"/>
    <lineage>
        <taxon>Bacteria</taxon>
        <taxon>Bacillati</taxon>
        <taxon>Actinomycetota</taxon>
        <taxon>Actinomycetes</taxon>
        <taxon>Mycobacteriales</taxon>
        <taxon>Nocardiaceae</taxon>
        <taxon>Nocardia</taxon>
    </lineage>
</organism>